<evidence type="ECO:0000259" key="2">
    <source>
        <dbReference type="Pfam" id="PF07992"/>
    </source>
</evidence>
<dbReference type="SUPFAM" id="SSF52343">
    <property type="entry name" value="Ferredoxin reductase-like, C-terminal NADP-linked domain"/>
    <property type="match status" value="1"/>
</dbReference>
<dbReference type="InterPro" id="IPR009051">
    <property type="entry name" value="Helical_ferredxn"/>
</dbReference>
<dbReference type="PRINTS" id="PR00368">
    <property type="entry name" value="FADPNR"/>
</dbReference>
<reference evidence="4" key="1">
    <citation type="journal article" date="2024" name="Int. J. Syst. Evol. Microbiol.">
        <title>Methylomarinovum tepidoasis sp. nov., a moderately thermophilic methanotroph of the family Methylothermaceae isolated from a deep-sea hydrothermal field.</title>
        <authorList>
            <person name="Hirayama H."/>
            <person name="Takaki Y."/>
            <person name="Abe M."/>
            <person name="Miyazaki M."/>
            <person name="Uematsu K."/>
            <person name="Matsui Y."/>
            <person name="Takai K."/>
        </authorList>
    </citation>
    <scope>NUCLEOTIDE SEQUENCE [LARGE SCALE GENOMIC DNA]</scope>
    <source>
        <strain evidence="4">IT-9</strain>
    </source>
</reference>
<dbReference type="SUPFAM" id="SSF51971">
    <property type="entry name" value="Nucleotide-binding domain"/>
    <property type="match status" value="1"/>
</dbReference>
<proteinExistence type="predicted"/>
<dbReference type="Gene3D" id="2.40.30.10">
    <property type="entry name" value="Translation factors"/>
    <property type="match status" value="1"/>
</dbReference>
<dbReference type="InterPro" id="IPR050353">
    <property type="entry name" value="PyrK_electron_transfer"/>
</dbReference>
<keyword evidence="1" id="KW-0175">Coiled coil</keyword>
<evidence type="ECO:0000256" key="1">
    <source>
        <dbReference type="SAM" id="Coils"/>
    </source>
</evidence>
<accession>A0AAU9C3Q3</accession>
<dbReference type="KEGG" id="mcau:MIT9_P1904"/>
<dbReference type="PANTHER" id="PTHR43513:SF3">
    <property type="entry name" value="DIHYDROOROTATE DEHYDROGENASE B (NAD(+)), ELECTRON TRANSFER SUBUNIT-RELATED"/>
    <property type="match status" value="1"/>
</dbReference>
<evidence type="ECO:0000313" key="4">
    <source>
        <dbReference type="Proteomes" id="UP001321825"/>
    </source>
</evidence>
<dbReference type="Gene3D" id="1.10.1060.10">
    <property type="entry name" value="Alpha-helical ferredoxin"/>
    <property type="match status" value="1"/>
</dbReference>
<dbReference type="GO" id="GO:0016491">
    <property type="term" value="F:oxidoreductase activity"/>
    <property type="evidence" value="ECO:0007669"/>
    <property type="project" value="InterPro"/>
</dbReference>
<gene>
    <name evidence="3" type="ORF">MIT9_P1904</name>
</gene>
<dbReference type="Proteomes" id="UP001321825">
    <property type="component" value="Chromosome"/>
</dbReference>
<dbReference type="Pfam" id="PF07992">
    <property type="entry name" value="Pyr_redox_2"/>
    <property type="match status" value="1"/>
</dbReference>
<sequence length="1233" mass="138522">MAEHASWQLGIEGFTYADLYDPHRLKDLAAAFDRHVEARDPGLLREFDEYRACRGEGMAPEQVSDLLVRMAPYLGGFVARLFHIEDARRRQMEKVVEEVRTVLRYRDAIVTKAAPKRFKREKPENWDVAALRDRFQALLEALGDDLKDRERVVAGLALQLQDLSEEAARLAESGDLSPLEDQVAVLRRRLQSHPGAARLFAEELRQEDAALIESLHDLVLRWTFAATRHPELQREVAGWISFRTPARTDVNHLVPHALVDKGAYQAWATPEGHYRRRDGFHLTDNRYRNLRPVLYEVDHCIYCHERDTDSCAKGMRDKKKGGYKTGPFGNPVTGCPLGEKISEMHWVKRQGDDIGALALIMVDNPMCPGTGHRICNECMKGCIYQKTEPVNIPEIETNVLTDVLHLPYGFEIYDLLTRWNPLNVRRPYQLPYNGKNVLVVGMGPAGYTLAHYLANEGFGVVGVDGLKIEPLPRELVGDLETPPQPIENFDTLYEDLADRVMLGFGGVAEYGITVRWDKNFLKVIYLSLARRRTFRCYGGVRFGGTLTINEAWDLGFDHIAIAAGAGKPTIIPLKNNLIRGIRKASDFLMALQLSGAAKFSSLANLQVRLPAGVIGGGLTAIDTATELMAYYPVQVEKILQRYEKLVAERGEEAVRGCYDAEELQILDEFLEHGRAVRAERERAEAEGRQPDFLPLLNRWGGVTVFYRRGMRNSPAYRENHEEIREALEEGILLAEGMSPLEAVPDQYGHLKAVKFQKMAEVDGRWQATDEVVEVPLRTLMVAAGTSPNTLYEEEHPGTFEMQGRFYKPFVPEWVDHVPALKPVEDDFLWPKISRPAPFTSYQRYGKFITFYGDNNPIYAGNVVRAMASAKDSYPHIVRLFQGELETLDPAAQPERDRAWAGFRAKLDDLLLAHIVEVIRLTPNIVEIVVKAPMAAKHFAPGQFYRIQNFESQAPLRHGTRLASEGLALTGAWVDKERGIVSLIVLEMGSSSKLCGLWQPGDSLVVMGVTGAPTEIPSGRTVLLVGGGLGNAVLFSIGKALKAAGNQVLYFAGYRRSSDVFKVREIEEASDVIVWAVDDLPGNEPIRPTRPQDKTFKGNIVEAMLAYAKGDLGPTPIHFDDVDHLIVIGSDRMMKAVKEARYGVLAPYLKRQHSAIGSINSPMQCMLKGVCGQCLCRHVDPETGREYFVYSCYNQDQELDRVDFDHLHARLRQNTVQEKLTDLWLDYVLENPAG</sequence>
<dbReference type="PANTHER" id="PTHR43513">
    <property type="entry name" value="DIHYDROOROTATE DEHYDROGENASE B (NAD(+)), ELECTRON TRANSFER SUBUNIT"/>
    <property type="match status" value="1"/>
</dbReference>
<feature type="coiled-coil region" evidence="1">
    <location>
        <begin position="146"/>
        <end position="173"/>
    </location>
</feature>
<dbReference type="EMBL" id="AP024714">
    <property type="protein sequence ID" value="BCX82318.1"/>
    <property type="molecule type" value="Genomic_DNA"/>
</dbReference>
<dbReference type="InterPro" id="IPR023753">
    <property type="entry name" value="FAD/NAD-binding_dom"/>
</dbReference>
<dbReference type="PRINTS" id="PR00469">
    <property type="entry name" value="PNDRDTASEII"/>
</dbReference>
<evidence type="ECO:0000313" key="3">
    <source>
        <dbReference type="EMBL" id="BCX82318.1"/>
    </source>
</evidence>
<feature type="domain" description="FAD/NAD(P)-binding" evidence="2">
    <location>
        <begin position="436"/>
        <end position="643"/>
    </location>
</feature>
<dbReference type="InterPro" id="IPR017938">
    <property type="entry name" value="Riboflavin_synthase-like_b-brl"/>
</dbReference>
<organism evidence="3 4">
    <name type="scientific">Methylomarinovum caldicuralii</name>
    <dbReference type="NCBI Taxonomy" id="438856"/>
    <lineage>
        <taxon>Bacteria</taxon>
        <taxon>Pseudomonadati</taxon>
        <taxon>Pseudomonadota</taxon>
        <taxon>Gammaproteobacteria</taxon>
        <taxon>Methylococcales</taxon>
        <taxon>Methylothermaceae</taxon>
        <taxon>Methylomarinovum</taxon>
    </lineage>
</organism>
<dbReference type="CDD" id="cd06192">
    <property type="entry name" value="DHOD_e_trans_like"/>
    <property type="match status" value="1"/>
</dbReference>
<dbReference type="InterPro" id="IPR039261">
    <property type="entry name" value="FNR_nucleotide-bd"/>
</dbReference>
<dbReference type="Gene3D" id="3.40.50.80">
    <property type="entry name" value="Nucleotide-binding domain of ferredoxin-NADP reductase (FNR) module"/>
    <property type="match status" value="1"/>
</dbReference>
<dbReference type="SUPFAM" id="SSF63380">
    <property type="entry name" value="Riboflavin synthase domain-like"/>
    <property type="match status" value="1"/>
</dbReference>
<keyword evidence="4" id="KW-1185">Reference proteome</keyword>
<dbReference type="RefSeq" id="WP_317704721.1">
    <property type="nucleotide sequence ID" value="NZ_AP024714.1"/>
</dbReference>
<dbReference type="InterPro" id="IPR036188">
    <property type="entry name" value="FAD/NAD-bd_sf"/>
</dbReference>
<name>A0AAU9C3Q3_9GAMM</name>
<dbReference type="AlphaFoldDB" id="A0AAU9C3Q3"/>
<dbReference type="Gene3D" id="3.50.50.60">
    <property type="entry name" value="FAD/NAD(P)-binding domain"/>
    <property type="match status" value="3"/>
</dbReference>
<protein>
    <recommendedName>
        <fullName evidence="2">FAD/NAD(P)-binding domain-containing protein</fullName>
    </recommendedName>
</protein>
<dbReference type="GO" id="GO:0051536">
    <property type="term" value="F:iron-sulfur cluster binding"/>
    <property type="evidence" value="ECO:0007669"/>
    <property type="project" value="InterPro"/>
</dbReference>